<feature type="region of interest" description="Disordered" evidence="1">
    <location>
        <begin position="1"/>
        <end position="77"/>
    </location>
</feature>
<feature type="compositionally biased region" description="Polar residues" evidence="1">
    <location>
        <begin position="475"/>
        <end position="484"/>
    </location>
</feature>
<feature type="compositionally biased region" description="Low complexity" evidence="1">
    <location>
        <begin position="745"/>
        <end position="755"/>
    </location>
</feature>
<feature type="compositionally biased region" description="Basic and acidic residues" evidence="1">
    <location>
        <begin position="1197"/>
        <end position="1206"/>
    </location>
</feature>
<feature type="compositionally biased region" description="Low complexity" evidence="1">
    <location>
        <begin position="1385"/>
        <end position="1407"/>
    </location>
</feature>
<feature type="compositionally biased region" description="Basic and acidic residues" evidence="1">
    <location>
        <begin position="485"/>
        <end position="503"/>
    </location>
</feature>
<feature type="compositionally biased region" description="Basic and acidic residues" evidence="1">
    <location>
        <begin position="520"/>
        <end position="553"/>
    </location>
</feature>
<feature type="compositionally biased region" description="Polar residues" evidence="1">
    <location>
        <begin position="18"/>
        <end position="38"/>
    </location>
</feature>
<dbReference type="OrthoDB" id="8070094at2759"/>
<evidence type="ECO:0000313" key="3">
    <source>
        <dbReference type="Proteomes" id="UP000594454"/>
    </source>
</evidence>
<feature type="compositionally biased region" description="Basic residues" evidence="1">
    <location>
        <begin position="1100"/>
        <end position="1109"/>
    </location>
</feature>
<sequence length="1536" mass="166620">MPQSPDLGQAKAPDKSLPETSSSENANEPNQTSPTVADSNNCDNNMTSTSNTSGGNSNNNAASGASQEISSKSLKHMNDHDFKDLLEEAISYKSPKDRENTSETFRKLLEHVERTKDEFPAISEARYQRGSNNQHGGSLQDLKESGAHDMLDNDYTYGKSNRRHHHNSRTQKYSLVSTRQREGGSLPSNVNVSNCFLSNEPRFLNEVGSKRRGKAERTFSGTSSNGGQDSTLSYESKDYPILGDHTTITEIDFCEDGSQGKANPLDVDVGVEVFATMNLKTTLEISCPESKSGIGGHWVDDTVSFSSLERSKANVDATTCALPFDDSSKSCQSVLGEKPEKPKMAIFQSSKVITPQVDENGNAIVTKKKKKFDADRNITTVDVTKVEGYRGCDPIETLVKFIENSETTDSTKKSDKFSTVAGCKKKEKKKDKDLKKDMHKVKKSTSLEELRSCTKFDEDEKLAAGVIMRTKGKKPSNNTVTSPNDGKENAKQNSKRGERRSWGTEELTYLGENNAIEEVREKNKEKEKAKKVKDNLDKQQEKYEKLEKVEKQPQKKKKSERSLSVLSMESAQSETAEFHVVTKKKKSKKRQSLEEARITTGKIVPSFPSKPTNSGHKKYQSSNSFSNDRDAYLTAYSPHDSRRKSTSSVPPSEKSDSSDLDSVHSLPIESVSSRYQSGNTSQMQHQSYADIARTVNATKQNAAMWHTSGANQKDKWPAVSVSTLSNVTSPVTVEAPSNVVQTNPSKNRSSSAKSKSLVKDFPDLAIDRSSRMSNSYDGASSCSSSSSTSTIVKQISYSQSLGDKVIVDSTVKGASKSPTTVGGAKLTDVIRGNENVKQTLQKSKSADNERFYSAEQYPALEKTIKRHSTQNPISDIQSLQNSGSAGVLVLPTGSQVISNKQRSPPPPSSAYSQQAQQISTVITNPSCIVCPSAVSGSNSSITAPVVASSDTTAFAITANSALSDTSKIVINNNLDMNTKIAATSSSNSNNLGNMNSSSTISSIIVTNNGKKSKANTKVNPESLSPSLVEMNNAKNSSRQPQVQTNHTLVAADGAVQSEAVIQNHCIAAPTINPRKPNKLESLQPMQQQQQVCGVNPSTNRKSKKDKHQQHNLNNISGDEMSQHTSASAQGKLSNRPAVIILNDASDSVMCGGSDFTFGDFNEEELRLFDCNHHLDDSGSYNISGPDVNSSSSITSDTVHEDVHLSPHSDLGYSSSNNRSIFSESMEQNNVASMGSGSQKGGPSAYMGTETESSSAAQLTSANEYEEYNQISSSNISSLPNDSAIIMATQNCSISSQYNSSQLQPQSNSVATNLGSTNVLFSTPLSASSSSSSSSNATTNALSDNPMTSANLNEVQDSTNNETTKYDLPLTNHLNKMDSPNSDNVNISNTRKNPINNNNNSSSNSGNSETGFAPSTTNCVSTPVPNNNSLSKDATALIDICTKNNYIKRSVATGMPTANMNCRNPHSESSTIQQKSSCDNNMMMKRLRKEINIRFVAPPISHDINTTNYEKIVDFVGLAWEDIMHGVNGETEYYDGQ</sequence>
<feature type="compositionally biased region" description="Polar residues" evidence="1">
    <location>
        <begin position="1122"/>
        <end position="1131"/>
    </location>
</feature>
<keyword evidence="3" id="KW-1185">Reference proteome</keyword>
<proteinExistence type="predicted"/>
<feature type="compositionally biased region" description="Basic residues" evidence="1">
    <location>
        <begin position="160"/>
        <end position="169"/>
    </location>
</feature>
<feature type="compositionally biased region" description="Polar residues" evidence="1">
    <location>
        <begin position="1249"/>
        <end position="1259"/>
    </location>
</feature>
<feature type="compositionally biased region" description="Polar residues" evidence="1">
    <location>
        <begin position="609"/>
        <end position="626"/>
    </location>
</feature>
<dbReference type="EMBL" id="LR899012">
    <property type="protein sequence ID" value="CAD7086864.1"/>
    <property type="molecule type" value="Genomic_DNA"/>
</dbReference>
<organism evidence="2 3">
    <name type="scientific">Hermetia illucens</name>
    <name type="common">Black soldier fly</name>
    <dbReference type="NCBI Taxonomy" id="343691"/>
    <lineage>
        <taxon>Eukaryota</taxon>
        <taxon>Metazoa</taxon>
        <taxon>Ecdysozoa</taxon>
        <taxon>Arthropoda</taxon>
        <taxon>Hexapoda</taxon>
        <taxon>Insecta</taxon>
        <taxon>Pterygota</taxon>
        <taxon>Neoptera</taxon>
        <taxon>Endopterygota</taxon>
        <taxon>Diptera</taxon>
        <taxon>Brachycera</taxon>
        <taxon>Stratiomyomorpha</taxon>
        <taxon>Stratiomyidae</taxon>
        <taxon>Hermetiinae</taxon>
        <taxon>Hermetia</taxon>
    </lineage>
</organism>
<feature type="compositionally biased region" description="Polar residues" evidence="1">
    <location>
        <begin position="1344"/>
        <end position="1362"/>
    </location>
</feature>
<feature type="compositionally biased region" description="Low complexity" evidence="1">
    <location>
        <begin position="39"/>
        <end position="66"/>
    </location>
</feature>
<feature type="compositionally biased region" description="Polar residues" evidence="1">
    <location>
        <begin position="219"/>
        <end position="234"/>
    </location>
</feature>
<feature type="compositionally biased region" description="Polar residues" evidence="1">
    <location>
        <begin position="670"/>
        <end position="687"/>
    </location>
</feature>
<evidence type="ECO:0000256" key="1">
    <source>
        <dbReference type="SAM" id="MobiDB-lite"/>
    </source>
</evidence>
<feature type="compositionally biased region" description="Low complexity" evidence="1">
    <location>
        <begin position="1213"/>
        <end position="1224"/>
    </location>
</feature>
<feature type="region of interest" description="Disordered" evidence="1">
    <location>
        <begin position="207"/>
        <end position="235"/>
    </location>
</feature>
<accession>A0A7R8UTN1</accession>
<feature type="compositionally biased region" description="Basic residues" evidence="1">
    <location>
        <begin position="581"/>
        <end position="590"/>
    </location>
</feature>
<protein>
    <submittedName>
        <fullName evidence="2">Uncharacterized protein</fullName>
    </submittedName>
</protein>
<feature type="region of interest" description="Disordered" evidence="1">
    <location>
        <begin position="465"/>
        <end position="507"/>
    </location>
</feature>
<feature type="compositionally biased region" description="Low complexity" evidence="1">
    <location>
        <begin position="1323"/>
        <end position="1342"/>
    </location>
</feature>
<feature type="region of interest" description="Disordered" evidence="1">
    <location>
        <begin position="1323"/>
        <end position="1423"/>
    </location>
</feature>
<feature type="region of interest" description="Disordered" evidence="1">
    <location>
        <begin position="520"/>
        <end position="688"/>
    </location>
</feature>
<name>A0A7R8UTN1_HERIL</name>
<feature type="region of interest" description="Disordered" evidence="1">
    <location>
        <begin position="896"/>
        <end position="915"/>
    </location>
</feature>
<feature type="region of interest" description="Disordered" evidence="1">
    <location>
        <begin position="1092"/>
        <end position="1131"/>
    </location>
</feature>
<feature type="compositionally biased region" description="Polar residues" evidence="1">
    <location>
        <begin position="1179"/>
        <end position="1196"/>
    </location>
</feature>
<dbReference type="FunCoup" id="A0A7R8UTN1">
    <property type="interactions" value="560"/>
</dbReference>
<feature type="region of interest" description="Disordered" evidence="1">
    <location>
        <begin position="149"/>
        <end position="187"/>
    </location>
</feature>
<feature type="compositionally biased region" description="Polar residues" evidence="1">
    <location>
        <begin position="1371"/>
        <end position="1384"/>
    </location>
</feature>
<feature type="region of interest" description="Disordered" evidence="1">
    <location>
        <begin position="736"/>
        <end position="756"/>
    </location>
</feature>
<gene>
    <name evidence="2" type="ORF">HERILL_LOCUS9604</name>
</gene>
<feature type="region of interest" description="Disordered" evidence="1">
    <location>
        <begin position="1179"/>
        <end position="1259"/>
    </location>
</feature>
<dbReference type="Proteomes" id="UP000594454">
    <property type="component" value="Chromosome 4"/>
</dbReference>
<dbReference type="InParanoid" id="A0A7R8UTN1"/>
<evidence type="ECO:0000313" key="2">
    <source>
        <dbReference type="EMBL" id="CAD7086864.1"/>
    </source>
</evidence>
<feature type="compositionally biased region" description="Polar residues" evidence="1">
    <location>
        <begin position="562"/>
        <end position="575"/>
    </location>
</feature>
<feature type="compositionally biased region" description="Polar residues" evidence="1">
    <location>
        <begin position="1408"/>
        <end position="1423"/>
    </location>
</feature>
<feature type="compositionally biased region" description="Polar residues" evidence="1">
    <location>
        <begin position="1225"/>
        <end position="1236"/>
    </location>
</feature>
<reference evidence="2 3" key="1">
    <citation type="submission" date="2020-11" db="EMBL/GenBank/DDBJ databases">
        <authorList>
            <person name="Wallbank WR R."/>
            <person name="Pardo Diaz C."/>
            <person name="Kozak K."/>
            <person name="Martin S."/>
            <person name="Jiggins C."/>
            <person name="Moest M."/>
            <person name="Warren A I."/>
            <person name="Generalovic N T."/>
            <person name="Byers J.R.P. K."/>
            <person name="Montejo-Kovacevich G."/>
            <person name="Yen C E."/>
        </authorList>
    </citation>
    <scope>NUCLEOTIDE SEQUENCE [LARGE SCALE GENOMIC DNA]</scope>
</reference>